<sequence length="393" mass="46161">MFIGSNLESIRMLNGLSRKELSEKVDVSEQAIWQYEVKNMMPEINKIYDLSKLFHVKTSYFISEQPDAFKQNSVDKHSIAFRAKSYKVSTKLLNKQHHQANYLSNFTNYLLSYVKSPVMPIFELINQLEDFIMSARDMDRIKIVKMCASISREKLLGNNSNNRLLFYLEKSGIMIYEKSIDNEADAFSFWSDSDIPYIALGNNKGVAVRRNFDIAHELCHLLLHRHIEFDILPQDEYKQIEKEADIFAAEFLLPEAEFINDFNNLTKKSNPDHIKLLKEKWFVSIQAIAMRAYYLDLMTDVQYRYFWSSINKKGYKKREPLDEEIKLAKPVKINSLLNFFFKERVITPEYLLEDLKVSSEFLSEMASIDSRLIDKYKEVNRSTNTDVISNLFK</sequence>
<proteinExistence type="inferred from homology"/>
<dbReference type="InterPro" id="IPR001387">
    <property type="entry name" value="Cro/C1-type_HTH"/>
</dbReference>
<dbReference type="Gene3D" id="1.10.260.40">
    <property type="entry name" value="lambda repressor-like DNA-binding domains"/>
    <property type="match status" value="1"/>
</dbReference>
<organism evidence="3 4">
    <name type="scientific">Mammaliicoccus vitulinus</name>
    <dbReference type="NCBI Taxonomy" id="71237"/>
    <lineage>
        <taxon>Bacteria</taxon>
        <taxon>Bacillati</taxon>
        <taxon>Bacillota</taxon>
        <taxon>Bacilli</taxon>
        <taxon>Bacillales</taxon>
        <taxon>Staphylococcaceae</taxon>
        <taxon>Mammaliicoccus</taxon>
    </lineage>
</organism>
<evidence type="ECO:0000259" key="2">
    <source>
        <dbReference type="PROSITE" id="PS50943"/>
    </source>
</evidence>
<dbReference type="PANTHER" id="PTHR43236:SF1">
    <property type="entry name" value="BLL7220 PROTEIN"/>
    <property type="match status" value="1"/>
</dbReference>
<comment type="caution">
    <text evidence="3">The sequence shown here is derived from an EMBL/GenBank/DDBJ whole genome shotgun (WGS) entry which is preliminary data.</text>
</comment>
<dbReference type="EMBL" id="PZFK01000002">
    <property type="protein sequence ID" value="PTI30934.1"/>
    <property type="molecule type" value="Genomic_DNA"/>
</dbReference>
<dbReference type="InterPro" id="IPR010359">
    <property type="entry name" value="IrrE_HExxH"/>
</dbReference>
<dbReference type="SUPFAM" id="SSF47413">
    <property type="entry name" value="lambda repressor-like DNA-binding domains"/>
    <property type="match status" value="1"/>
</dbReference>
<dbReference type="Gene3D" id="1.10.10.2910">
    <property type="match status" value="1"/>
</dbReference>
<reference evidence="3 4" key="1">
    <citation type="journal article" date="2016" name="Front. Microbiol.">
        <title>Comprehensive Phylogenetic Analysis of Bovine Non-aureus Staphylococci Species Based on Whole-Genome Sequencing.</title>
        <authorList>
            <person name="Naushad S."/>
            <person name="Barkema H.W."/>
            <person name="Luby C."/>
            <person name="Condas L.A."/>
            <person name="Nobrega D.B."/>
            <person name="Carson D.A."/>
            <person name="De Buck J."/>
        </authorList>
    </citation>
    <scope>NUCLEOTIDE SEQUENCE [LARGE SCALE GENOMIC DNA]</scope>
    <source>
        <strain evidence="3 4">SNUC 2204</strain>
    </source>
</reference>
<evidence type="ECO:0000313" key="3">
    <source>
        <dbReference type="EMBL" id="PTI30934.1"/>
    </source>
</evidence>
<dbReference type="InterPro" id="IPR052345">
    <property type="entry name" value="Rad_response_metalloprotease"/>
</dbReference>
<dbReference type="PANTHER" id="PTHR43236">
    <property type="entry name" value="ANTITOXIN HIGA1"/>
    <property type="match status" value="1"/>
</dbReference>
<name>A0A2T4PWP5_9STAP</name>
<dbReference type="CDD" id="cd00093">
    <property type="entry name" value="HTH_XRE"/>
    <property type="match status" value="1"/>
</dbReference>
<evidence type="ECO:0000313" key="4">
    <source>
        <dbReference type="Proteomes" id="UP000241209"/>
    </source>
</evidence>
<protein>
    <submittedName>
        <fullName evidence="3">Zinc peptidase</fullName>
    </submittedName>
</protein>
<dbReference type="AlphaFoldDB" id="A0A2T4PWP5"/>
<dbReference type="Proteomes" id="UP000241209">
    <property type="component" value="Unassembled WGS sequence"/>
</dbReference>
<feature type="domain" description="HTH cro/C1-type" evidence="2">
    <location>
        <begin position="7"/>
        <end position="61"/>
    </location>
</feature>
<dbReference type="Pfam" id="PF01381">
    <property type="entry name" value="HTH_3"/>
    <property type="match status" value="1"/>
</dbReference>
<accession>A0A2T4PWP5</accession>
<gene>
    <name evidence="3" type="ORF">BU072_01245</name>
</gene>
<dbReference type="SMART" id="SM00530">
    <property type="entry name" value="HTH_XRE"/>
    <property type="match status" value="1"/>
</dbReference>
<dbReference type="Pfam" id="PF06114">
    <property type="entry name" value="Peptidase_M78"/>
    <property type="match status" value="1"/>
</dbReference>
<evidence type="ECO:0000256" key="1">
    <source>
        <dbReference type="ARBA" id="ARBA00007227"/>
    </source>
</evidence>
<dbReference type="PROSITE" id="PS50943">
    <property type="entry name" value="HTH_CROC1"/>
    <property type="match status" value="1"/>
</dbReference>
<dbReference type="GO" id="GO:0003677">
    <property type="term" value="F:DNA binding"/>
    <property type="evidence" value="ECO:0007669"/>
    <property type="project" value="InterPro"/>
</dbReference>
<comment type="similarity">
    <text evidence="1">Belongs to the short-chain fatty acyl-CoA assimilation regulator (ScfR) family.</text>
</comment>
<dbReference type="RefSeq" id="WP_107556576.1">
    <property type="nucleotide sequence ID" value="NZ_PZFK01000002.1"/>
</dbReference>
<dbReference type="InterPro" id="IPR010982">
    <property type="entry name" value="Lambda_DNA-bd_dom_sf"/>
</dbReference>